<accession>A0A1D2MN81</accession>
<dbReference type="STRING" id="48709.A0A1D2MN81"/>
<dbReference type="OMA" id="ISATHGM"/>
<evidence type="ECO:0000313" key="2">
    <source>
        <dbReference type="Proteomes" id="UP000094527"/>
    </source>
</evidence>
<dbReference type="PANTHER" id="PTHR18841:SF0">
    <property type="entry name" value="VITELLINE MEMBRANE OUTER LAYER 1 HOMOLOG A-RELATED"/>
    <property type="match status" value="1"/>
</dbReference>
<dbReference type="EMBL" id="LJIJ01000819">
    <property type="protein sequence ID" value="ODM94352.1"/>
    <property type="molecule type" value="Genomic_DNA"/>
</dbReference>
<dbReference type="Pfam" id="PF03762">
    <property type="entry name" value="VOMI"/>
    <property type="match status" value="1"/>
</dbReference>
<evidence type="ECO:0000313" key="1">
    <source>
        <dbReference type="EMBL" id="ODM94352.1"/>
    </source>
</evidence>
<dbReference type="AlphaFoldDB" id="A0A1D2MN81"/>
<proteinExistence type="predicted"/>
<keyword evidence="2" id="KW-1185">Reference proteome</keyword>
<dbReference type="InterPro" id="IPR036706">
    <property type="entry name" value="VOMI_sf"/>
</dbReference>
<dbReference type="SUPFAM" id="SSF51092">
    <property type="entry name" value="Vitelline membrane outer protein-I (VMO-I)"/>
    <property type="match status" value="1"/>
</dbReference>
<name>A0A1D2MN81_ORCCI</name>
<gene>
    <name evidence="1" type="ORF">Ocin01_12337</name>
</gene>
<dbReference type="PANTHER" id="PTHR18841">
    <property type="entry name" value="VITELLINE MEMBRANE OUTER LAYER PROTEIN I-RELATED"/>
    <property type="match status" value="1"/>
</dbReference>
<protein>
    <submittedName>
        <fullName evidence="1">Vitelline membrane outer layer protein 1</fullName>
    </submittedName>
</protein>
<dbReference type="OrthoDB" id="6329319at2759"/>
<sequence>MDLCGIFANLELRSPVITDWGDWHDMEDCPQGKYVVGMQLKTHEYQGPWLADDDSALNAIKFFCDELGSRSDQIVIVSGQGHHGSYGKKCFCDGVATGFQLRSLESQGWYSDDYAANNLRLICNANSSNKIEGDGLTYGSWTTPQQCHRKQGLCGYSSQIDHDLNSGDITGLNNIKMKCCNIPDPAETCEPEDKWDLLIECDNIDALTETTCQYTRKVGISHSVAYSEGYSHLVNTYVQVGFTLDQSLSALGINFGANLGRNSTTGYDWTASTSDVWSVETTTSITFNVPPGNRTQIYQTMGRCGIYTVRATRFRRVDTNGATKKQTVTFFDI</sequence>
<dbReference type="InterPro" id="IPR005515">
    <property type="entry name" value="VOMI"/>
</dbReference>
<dbReference type="Proteomes" id="UP000094527">
    <property type="component" value="Unassembled WGS sequence"/>
</dbReference>
<dbReference type="GO" id="GO:0005615">
    <property type="term" value="C:extracellular space"/>
    <property type="evidence" value="ECO:0007669"/>
    <property type="project" value="TreeGrafter"/>
</dbReference>
<comment type="caution">
    <text evidence="1">The sequence shown here is derived from an EMBL/GenBank/DDBJ whole genome shotgun (WGS) entry which is preliminary data.</text>
</comment>
<reference evidence="1 2" key="1">
    <citation type="journal article" date="2016" name="Genome Biol. Evol.">
        <title>Gene Family Evolution Reflects Adaptation to Soil Environmental Stressors in the Genome of the Collembolan Orchesella cincta.</title>
        <authorList>
            <person name="Faddeeva-Vakhrusheva A."/>
            <person name="Derks M.F."/>
            <person name="Anvar S.Y."/>
            <person name="Agamennone V."/>
            <person name="Suring W."/>
            <person name="Smit S."/>
            <person name="van Straalen N.M."/>
            <person name="Roelofs D."/>
        </authorList>
    </citation>
    <scope>NUCLEOTIDE SEQUENCE [LARGE SCALE GENOMIC DNA]</scope>
    <source>
        <tissue evidence="1">Mixed pool</tissue>
    </source>
</reference>
<organism evidence="1 2">
    <name type="scientific">Orchesella cincta</name>
    <name type="common">Springtail</name>
    <name type="synonym">Podura cincta</name>
    <dbReference type="NCBI Taxonomy" id="48709"/>
    <lineage>
        <taxon>Eukaryota</taxon>
        <taxon>Metazoa</taxon>
        <taxon>Ecdysozoa</taxon>
        <taxon>Arthropoda</taxon>
        <taxon>Hexapoda</taxon>
        <taxon>Collembola</taxon>
        <taxon>Entomobryomorpha</taxon>
        <taxon>Entomobryoidea</taxon>
        <taxon>Orchesellidae</taxon>
        <taxon>Orchesellinae</taxon>
        <taxon>Orchesella</taxon>
    </lineage>
</organism>
<dbReference type="Gene3D" id="2.100.10.20">
    <property type="entry name" value="Vitelline membrane outer layer protein I (VOMI)"/>
    <property type="match status" value="1"/>
</dbReference>